<dbReference type="AlphaFoldDB" id="A0A4Q7NC47"/>
<dbReference type="RefSeq" id="WP_130494385.1">
    <property type="nucleotide sequence ID" value="NZ_SGXD01000005.1"/>
</dbReference>
<name>A0A4Q7NC47_9ACTN</name>
<evidence type="ECO:0000313" key="2">
    <source>
        <dbReference type="Proteomes" id="UP000293638"/>
    </source>
</evidence>
<evidence type="ECO:0000313" key="1">
    <source>
        <dbReference type="EMBL" id="RZS80187.1"/>
    </source>
</evidence>
<sequence>MTDVAAALDRITRTQRQALLSAFTGLRDANATKDEPYAALWSELAWAVHEAARREAVSLKALEREVAPIRAVAVTFEDGPAQPLYGVLGYPDR</sequence>
<reference evidence="1 2" key="1">
    <citation type="submission" date="2019-02" db="EMBL/GenBank/DDBJ databases">
        <title>Genomic Encyclopedia of Type Strains, Phase IV (KMG-IV): sequencing the most valuable type-strain genomes for metagenomic binning, comparative biology and taxonomic classification.</title>
        <authorList>
            <person name="Goeker M."/>
        </authorList>
    </citation>
    <scope>NUCLEOTIDE SEQUENCE [LARGE SCALE GENOMIC DNA]</scope>
    <source>
        <strain evidence="1 2">DSM 45622</strain>
    </source>
</reference>
<dbReference type="EMBL" id="SGXD01000005">
    <property type="protein sequence ID" value="RZS80187.1"/>
    <property type="molecule type" value="Genomic_DNA"/>
</dbReference>
<keyword evidence="2" id="KW-1185">Reference proteome</keyword>
<organism evidence="1 2">
    <name type="scientific">Motilibacter rhizosphaerae</name>
    <dbReference type="NCBI Taxonomy" id="598652"/>
    <lineage>
        <taxon>Bacteria</taxon>
        <taxon>Bacillati</taxon>
        <taxon>Actinomycetota</taxon>
        <taxon>Actinomycetes</taxon>
        <taxon>Motilibacterales</taxon>
        <taxon>Motilibacteraceae</taxon>
        <taxon>Motilibacter</taxon>
    </lineage>
</organism>
<dbReference type="Proteomes" id="UP000293638">
    <property type="component" value="Unassembled WGS sequence"/>
</dbReference>
<comment type="caution">
    <text evidence="1">The sequence shown here is derived from an EMBL/GenBank/DDBJ whole genome shotgun (WGS) entry which is preliminary data.</text>
</comment>
<proteinExistence type="predicted"/>
<protein>
    <submittedName>
        <fullName evidence="1">Uncharacterized protein</fullName>
    </submittedName>
</protein>
<gene>
    <name evidence="1" type="ORF">EV189_3669</name>
</gene>
<accession>A0A4Q7NC47</accession>